<dbReference type="CDD" id="cd08267">
    <property type="entry name" value="MDR1"/>
    <property type="match status" value="1"/>
</dbReference>
<dbReference type="Gene3D" id="3.40.50.720">
    <property type="entry name" value="NAD(P)-binding Rossmann-like Domain"/>
    <property type="match status" value="2"/>
</dbReference>
<dbReference type="SUPFAM" id="SSF51735">
    <property type="entry name" value="NAD(P)-binding Rossmann-fold domains"/>
    <property type="match status" value="1"/>
</dbReference>
<gene>
    <name evidence="3" type="ORF">GFSPODELE1_LOCUS4533</name>
</gene>
<organism evidence="3 4">
    <name type="scientific">Somion occarium</name>
    <dbReference type="NCBI Taxonomy" id="3059160"/>
    <lineage>
        <taxon>Eukaryota</taxon>
        <taxon>Fungi</taxon>
        <taxon>Dikarya</taxon>
        <taxon>Basidiomycota</taxon>
        <taxon>Agaricomycotina</taxon>
        <taxon>Agaricomycetes</taxon>
        <taxon>Polyporales</taxon>
        <taxon>Cerrenaceae</taxon>
        <taxon>Somion</taxon>
    </lineage>
</organism>
<proteinExistence type="predicted"/>
<dbReference type="InterPro" id="IPR036291">
    <property type="entry name" value="NAD(P)-bd_dom_sf"/>
</dbReference>
<dbReference type="PROSITE" id="PS01162">
    <property type="entry name" value="QOR_ZETA_CRYSTAL"/>
    <property type="match status" value="1"/>
</dbReference>
<dbReference type="Pfam" id="PF13602">
    <property type="entry name" value="ADH_zinc_N_2"/>
    <property type="match status" value="1"/>
</dbReference>
<keyword evidence="4" id="KW-1185">Reference proteome</keyword>
<feature type="domain" description="Enoyl reductase (ER)" evidence="2">
    <location>
        <begin position="24"/>
        <end position="368"/>
    </location>
</feature>
<keyword evidence="1" id="KW-0560">Oxidoreductase</keyword>
<dbReference type="SUPFAM" id="SSF50129">
    <property type="entry name" value="GroES-like"/>
    <property type="match status" value="1"/>
</dbReference>
<accession>A0ABP1D651</accession>
<dbReference type="InterPro" id="IPR002364">
    <property type="entry name" value="Quin_OxRdtase/zeta-crystal_CS"/>
</dbReference>
<dbReference type="PANTHER" id="PTHR11695">
    <property type="entry name" value="ALCOHOL DEHYDROGENASE RELATED"/>
    <property type="match status" value="1"/>
</dbReference>
<evidence type="ECO:0000259" key="2">
    <source>
        <dbReference type="SMART" id="SM00829"/>
    </source>
</evidence>
<dbReference type="Proteomes" id="UP001497453">
    <property type="component" value="Chromosome 3"/>
</dbReference>
<protein>
    <recommendedName>
        <fullName evidence="2">Enoyl reductase (ER) domain-containing protein</fullName>
    </recommendedName>
</protein>
<reference evidence="4" key="1">
    <citation type="submission" date="2024-04" db="EMBL/GenBank/DDBJ databases">
        <authorList>
            <person name="Shaw F."/>
            <person name="Minotto A."/>
        </authorList>
    </citation>
    <scope>NUCLEOTIDE SEQUENCE [LARGE SCALE GENOMIC DNA]</scope>
</reference>
<name>A0ABP1D651_9APHY</name>
<dbReference type="InterPro" id="IPR020843">
    <property type="entry name" value="ER"/>
</dbReference>
<dbReference type="InterPro" id="IPR011032">
    <property type="entry name" value="GroES-like_sf"/>
</dbReference>
<dbReference type="Pfam" id="PF08240">
    <property type="entry name" value="ADH_N"/>
    <property type="match status" value="1"/>
</dbReference>
<dbReference type="InterPro" id="IPR050700">
    <property type="entry name" value="YIM1/Zinc_Alcohol_DH_Fams"/>
</dbReference>
<evidence type="ECO:0000313" key="3">
    <source>
        <dbReference type="EMBL" id="CAL1703352.1"/>
    </source>
</evidence>
<dbReference type="SMART" id="SM00829">
    <property type="entry name" value="PKS_ER"/>
    <property type="match status" value="1"/>
</dbReference>
<dbReference type="InterPro" id="IPR013154">
    <property type="entry name" value="ADH-like_N"/>
</dbReference>
<sequence>MSKDPTPQPHTMRAWTFSCRGLPKDVLKLDYTHPVPPPPTKGDLLIRVSYVGLNPGCVINMSFIPPFLRRFLSGNPTAIPEGEFAGVVHLAGPSAPPNFSPGTRVFGNIPMMRLIAGLGTLAEYIIMPSSGVAVVPASMSLVEASGLSGAGQTAMDMFLPIRVKEGHRVLVNGSSGGVGIMAVQIAKAKGAYVVATCSEASFELVKSLGVDEVRIGYLSCFRIKKDRVLQVVDYRANVPLHAHLADKYGGKNSFDFILDTIGTQDLFTYSPSYLKPEGQLINVGNFEGPVITVWRSITNRLTPVIFGGVPRDYLMISVAPTEEKAANLARMVEEGTLKVIVDDVVEFEDVVQAYHRLMRRDAKGKIIAKVHTD</sequence>
<evidence type="ECO:0000313" key="4">
    <source>
        <dbReference type="Proteomes" id="UP001497453"/>
    </source>
</evidence>
<evidence type="ECO:0000256" key="1">
    <source>
        <dbReference type="ARBA" id="ARBA00023002"/>
    </source>
</evidence>
<dbReference type="Gene3D" id="3.90.180.10">
    <property type="entry name" value="Medium-chain alcohol dehydrogenases, catalytic domain"/>
    <property type="match status" value="2"/>
</dbReference>
<dbReference type="EMBL" id="OZ037946">
    <property type="protein sequence ID" value="CAL1703352.1"/>
    <property type="molecule type" value="Genomic_DNA"/>
</dbReference>
<dbReference type="PANTHER" id="PTHR11695:SF294">
    <property type="entry name" value="RETICULON-4-INTERACTING PROTEIN 1, MITOCHONDRIAL"/>
    <property type="match status" value="1"/>
</dbReference>